<sequence>MSILVEVVLELVPELAPALVEVIEEKKEEEKEDGELENLHITPPLQSLQPILHPNPTTLPPAERYGRNKAHMFVNPNSAGR</sequence>
<evidence type="ECO:0000313" key="2">
    <source>
        <dbReference type="EMBL" id="KAJ6255792.1"/>
    </source>
</evidence>
<name>A0AAD6ISW5_DREDA</name>
<evidence type="ECO:0000313" key="3">
    <source>
        <dbReference type="Proteomes" id="UP001221413"/>
    </source>
</evidence>
<protein>
    <submittedName>
        <fullName evidence="2">Uncharacterized protein</fullName>
    </submittedName>
</protein>
<feature type="region of interest" description="Disordered" evidence="1">
    <location>
        <begin position="43"/>
        <end position="81"/>
    </location>
</feature>
<dbReference type="EMBL" id="JAQGDS010000020">
    <property type="protein sequence ID" value="KAJ6255792.1"/>
    <property type="molecule type" value="Genomic_DNA"/>
</dbReference>
<dbReference type="Proteomes" id="UP001221413">
    <property type="component" value="Unassembled WGS sequence"/>
</dbReference>
<evidence type="ECO:0000256" key="1">
    <source>
        <dbReference type="SAM" id="MobiDB-lite"/>
    </source>
</evidence>
<dbReference type="AlphaFoldDB" id="A0AAD6ISW5"/>
<proteinExistence type="predicted"/>
<comment type="caution">
    <text evidence="2">The sequence shown here is derived from an EMBL/GenBank/DDBJ whole genome shotgun (WGS) entry which is preliminary data.</text>
</comment>
<gene>
    <name evidence="2" type="ORF">Dda_9473</name>
</gene>
<accession>A0AAD6ISW5</accession>
<organism evidence="2 3">
    <name type="scientific">Drechslerella dactyloides</name>
    <name type="common">Nematode-trapping fungus</name>
    <name type="synonym">Arthrobotrys dactyloides</name>
    <dbReference type="NCBI Taxonomy" id="74499"/>
    <lineage>
        <taxon>Eukaryota</taxon>
        <taxon>Fungi</taxon>
        <taxon>Dikarya</taxon>
        <taxon>Ascomycota</taxon>
        <taxon>Pezizomycotina</taxon>
        <taxon>Orbiliomycetes</taxon>
        <taxon>Orbiliales</taxon>
        <taxon>Orbiliaceae</taxon>
        <taxon>Drechslerella</taxon>
    </lineage>
</organism>
<reference evidence="2" key="1">
    <citation type="submission" date="2023-01" db="EMBL/GenBank/DDBJ databases">
        <title>The chitinases involved in constricting ring structure development in the nematode-trapping fungus Drechslerella dactyloides.</title>
        <authorList>
            <person name="Wang R."/>
            <person name="Zhang L."/>
            <person name="Tang P."/>
            <person name="Li S."/>
            <person name="Liang L."/>
        </authorList>
    </citation>
    <scope>NUCLEOTIDE SEQUENCE</scope>
    <source>
        <strain evidence="2">YMF1.00031</strain>
    </source>
</reference>
<keyword evidence="3" id="KW-1185">Reference proteome</keyword>